<evidence type="ECO:0000256" key="3">
    <source>
        <dbReference type="SAM" id="Phobius"/>
    </source>
</evidence>
<reference evidence="5 6" key="2">
    <citation type="submission" date="2014-03" db="EMBL/GenBank/DDBJ databases">
        <title>The Genome Sequence of Anncaliia algerae insect isolate PRA339.</title>
        <authorList>
            <consortium name="The Broad Institute Genome Sequencing Platform"/>
            <consortium name="The Broad Institute Genome Sequencing Center for Infectious Disease"/>
            <person name="Cuomo C."/>
            <person name="Becnel J."/>
            <person name="Sanscrainte N."/>
            <person name="Walker B."/>
            <person name="Young S.K."/>
            <person name="Zeng Q."/>
            <person name="Gargeya S."/>
            <person name="Fitzgerald M."/>
            <person name="Haas B."/>
            <person name="Abouelleil A."/>
            <person name="Alvarado L."/>
            <person name="Arachchi H.M."/>
            <person name="Berlin A.M."/>
            <person name="Chapman S.B."/>
            <person name="Dewar J."/>
            <person name="Goldberg J."/>
            <person name="Griggs A."/>
            <person name="Gujja S."/>
            <person name="Hansen M."/>
            <person name="Howarth C."/>
            <person name="Imamovic A."/>
            <person name="Larimer J."/>
            <person name="McCowan C."/>
            <person name="Murphy C."/>
            <person name="Neiman D."/>
            <person name="Pearson M."/>
            <person name="Priest M."/>
            <person name="Roberts A."/>
            <person name="Saif S."/>
            <person name="Shea T."/>
            <person name="Sisk P."/>
            <person name="Sykes S."/>
            <person name="Wortman J."/>
            <person name="Nusbaum C."/>
            <person name="Birren B."/>
        </authorList>
    </citation>
    <scope>NUCLEOTIDE SEQUENCE [LARGE SCALE GENOMIC DNA]</scope>
    <source>
        <strain evidence="5 6">PRA339</strain>
    </source>
</reference>
<dbReference type="PANTHER" id="PTHR31618">
    <property type="entry name" value="MECHANOSENSITIVE ION CHANNEL PROTEIN 5"/>
    <property type="match status" value="1"/>
</dbReference>
<keyword evidence="3" id="KW-0472">Membrane</keyword>
<dbReference type="InterPro" id="IPR016688">
    <property type="entry name" value="MscS-like_plants/fungi"/>
</dbReference>
<evidence type="ECO:0000259" key="4">
    <source>
        <dbReference type="PROSITE" id="PS50222"/>
    </source>
</evidence>
<feature type="transmembrane region" description="Helical" evidence="3">
    <location>
        <begin position="116"/>
        <end position="133"/>
    </location>
</feature>
<feature type="transmembrane region" description="Helical" evidence="3">
    <location>
        <begin position="70"/>
        <end position="95"/>
    </location>
</feature>
<keyword evidence="3" id="KW-0812">Transmembrane</keyword>
<dbReference type="InterPro" id="IPR010920">
    <property type="entry name" value="LSM_dom_sf"/>
</dbReference>
<reference evidence="6" key="1">
    <citation type="submission" date="2013-02" db="EMBL/GenBank/DDBJ databases">
        <authorList>
            <consortium name="The Broad Institute Genome Sequencing Platform"/>
            <person name="Cuomo C."/>
            <person name="Becnel J."/>
            <person name="Sanscrainte N."/>
            <person name="Walker B."/>
            <person name="Young S.K."/>
            <person name="Zeng Q."/>
            <person name="Gargeya S."/>
            <person name="Fitzgerald M."/>
            <person name="Haas B."/>
            <person name="Abouelleil A."/>
            <person name="Alvarado L."/>
            <person name="Arachchi H.M."/>
            <person name="Berlin A.M."/>
            <person name="Chapman S.B."/>
            <person name="Dewar J."/>
            <person name="Goldberg J."/>
            <person name="Griggs A."/>
            <person name="Gujja S."/>
            <person name="Hansen M."/>
            <person name="Howarth C."/>
            <person name="Imamovic A."/>
            <person name="Larimer J."/>
            <person name="McCowan C."/>
            <person name="Murphy C."/>
            <person name="Neiman D."/>
            <person name="Pearson M."/>
            <person name="Priest M."/>
            <person name="Roberts A."/>
            <person name="Saif S."/>
            <person name="Shea T."/>
            <person name="Sisk P."/>
            <person name="Sykes S."/>
            <person name="Wortman J."/>
            <person name="Nusbaum C."/>
            <person name="Birren B."/>
        </authorList>
    </citation>
    <scope>NUCLEOTIDE SEQUENCE [LARGE SCALE GENOMIC DNA]</scope>
    <source>
        <strain evidence="6">PRA339</strain>
    </source>
</reference>
<dbReference type="GO" id="GO:0005509">
    <property type="term" value="F:calcium ion binding"/>
    <property type="evidence" value="ECO:0007669"/>
    <property type="project" value="InterPro"/>
</dbReference>
<feature type="transmembrane region" description="Helical" evidence="3">
    <location>
        <begin position="346"/>
        <end position="365"/>
    </location>
</feature>
<evidence type="ECO:0000256" key="1">
    <source>
        <dbReference type="ARBA" id="ARBA00004141"/>
    </source>
</evidence>
<sequence>MEFQSYNWYEENEDDDVGEFTPRESEKNIAELLFDKLYDLSFYIFVVSLGLYFIRWIFNFDSFSFGEVSLNSILIFCITFFGSFVVISVVINIFVIIAKQFVSPITKRYLEIGNKGYRLSMWFAFNLYAIDYVDYKFVLKHYLVVKNLIKCGLITFASFTVISLVMEKFYLYFLKESIADKLMDIETRERILACMKNFRYEVSEVSSIDSSRVVGCMDFLFGNEDIDNITNQSHIDLIEKPADFDLGTIFLKKPEIYNIFDAKTLAKEVFEKASSDGVKLTFSDFSSIFPTAQIAFQAFSFFDTNEEKEVSKKEFRDTIISFFVERLNLEKNVKISETFSNIIKNIVYIVDSFFLILGYLVIFGISVGDLLAFALSSALVLNFFVSGFAKEFYTNIMFILSHPYDIGDDIILENSDYKIHEVNLGSTSFIGRNGGKVTFLNSDLFQKKIVNMTRAPEKLMMFVFSVDPTLPIEKYRKLYDKIAQFTIMNSFDYHHRFKIESISDTDNDIQKLTCSLVLKLRGYKTRPKKFVLRLEFSKYLRETFEELEIELLK</sequence>
<dbReference type="SUPFAM" id="SSF50182">
    <property type="entry name" value="Sm-like ribonucleoproteins"/>
    <property type="match status" value="1"/>
</dbReference>
<dbReference type="Pfam" id="PF00924">
    <property type="entry name" value="MS_channel_2nd"/>
    <property type="match status" value="1"/>
</dbReference>
<accession>A0A059F073</accession>
<proteinExistence type="inferred from homology"/>
<name>A0A059F073_9MICR</name>
<dbReference type="GO" id="GO:0008381">
    <property type="term" value="F:mechanosensitive monoatomic ion channel activity"/>
    <property type="evidence" value="ECO:0007669"/>
    <property type="project" value="TreeGrafter"/>
</dbReference>
<dbReference type="InterPro" id="IPR002048">
    <property type="entry name" value="EF_hand_dom"/>
</dbReference>
<comment type="subcellular location">
    <subcellularLocation>
        <location evidence="1">Membrane</location>
        <topology evidence="1">Multi-pass membrane protein</topology>
    </subcellularLocation>
</comment>
<evidence type="ECO:0000256" key="2">
    <source>
        <dbReference type="ARBA" id="ARBA00008017"/>
    </source>
</evidence>
<dbReference type="InterPro" id="IPR006685">
    <property type="entry name" value="MscS_channel_2nd"/>
</dbReference>
<feature type="transmembrane region" description="Helical" evidence="3">
    <location>
        <begin position="37"/>
        <end position="58"/>
    </location>
</feature>
<feature type="transmembrane region" description="Helical" evidence="3">
    <location>
        <begin position="371"/>
        <end position="389"/>
    </location>
</feature>
<dbReference type="GO" id="GO:0005886">
    <property type="term" value="C:plasma membrane"/>
    <property type="evidence" value="ECO:0007669"/>
    <property type="project" value="TreeGrafter"/>
</dbReference>
<feature type="transmembrane region" description="Helical" evidence="3">
    <location>
        <begin position="153"/>
        <end position="173"/>
    </location>
</feature>
<keyword evidence="3" id="KW-1133">Transmembrane helix</keyword>
<organism evidence="5 6">
    <name type="scientific">Anncaliia algerae PRA339</name>
    <dbReference type="NCBI Taxonomy" id="1288291"/>
    <lineage>
        <taxon>Eukaryota</taxon>
        <taxon>Fungi</taxon>
        <taxon>Fungi incertae sedis</taxon>
        <taxon>Microsporidia</taxon>
        <taxon>Tubulinosematoidea</taxon>
        <taxon>Tubulinosematidae</taxon>
        <taxon>Anncaliia</taxon>
    </lineage>
</organism>
<comment type="similarity">
    <text evidence="2">Belongs to the MscS (TC 1.A.23) family.</text>
</comment>
<dbReference type="VEuPathDB" id="MicrosporidiaDB:H312_01896"/>
<dbReference type="OrthoDB" id="544685at2759"/>
<gene>
    <name evidence="5" type="ORF">H312_01896</name>
</gene>
<dbReference type="InterPro" id="IPR018247">
    <property type="entry name" value="EF_Hand_1_Ca_BS"/>
</dbReference>
<feature type="domain" description="EF-hand" evidence="4">
    <location>
        <begin position="290"/>
        <end position="325"/>
    </location>
</feature>
<dbReference type="HOGENOM" id="CLU_032061_0_0_1"/>
<evidence type="ECO:0000313" key="6">
    <source>
        <dbReference type="Proteomes" id="UP000030655"/>
    </source>
</evidence>
<protein>
    <recommendedName>
        <fullName evidence="4">EF-hand domain-containing protein</fullName>
    </recommendedName>
</protein>
<dbReference type="AlphaFoldDB" id="A0A059F073"/>
<dbReference type="GO" id="GO:0006820">
    <property type="term" value="P:monoatomic anion transport"/>
    <property type="evidence" value="ECO:0007669"/>
    <property type="project" value="TreeGrafter"/>
</dbReference>
<dbReference type="PROSITE" id="PS00018">
    <property type="entry name" value="EF_HAND_1"/>
    <property type="match status" value="1"/>
</dbReference>
<dbReference type="Proteomes" id="UP000030655">
    <property type="component" value="Unassembled WGS sequence"/>
</dbReference>
<evidence type="ECO:0000313" key="5">
    <source>
        <dbReference type="EMBL" id="KCZ80688.1"/>
    </source>
</evidence>
<dbReference type="EMBL" id="KK365167">
    <property type="protein sequence ID" value="KCZ80688.1"/>
    <property type="molecule type" value="Genomic_DNA"/>
</dbReference>
<dbReference type="PANTHER" id="PTHR31618:SF1">
    <property type="entry name" value="EF-HAND DOMAIN-CONTAINING PROTEIN"/>
    <property type="match status" value="1"/>
</dbReference>
<keyword evidence="6" id="KW-1185">Reference proteome</keyword>
<dbReference type="PROSITE" id="PS50222">
    <property type="entry name" value="EF_HAND_2"/>
    <property type="match status" value="1"/>
</dbReference>